<dbReference type="AlphaFoldDB" id="A0A087VW01"/>
<dbReference type="GO" id="GO:0016887">
    <property type="term" value="F:ATP hydrolysis activity"/>
    <property type="evidence" value="ECO:0007669"/>
    <property type="project" value="InterPro"/>
</dbReference>
<evidence type="ECO:0000313" key="6">
    <source>
        <dbReference type="Proteomes" id="UP000028569"/>
    </source>
</evidence>
<dbReference type="PROSITE" id="PS00211">
    <property type="entry name" value="ABC_TRANSPORTER_1"/>
    <property type="match status" value="1"/>
</dbReference>
<gene>
    <name evidence="5" type="ORF">BINDI_1298</name>
</gene>
<dbReference type="SUPFAM" id="SSF52540">
    <property type="entry name" value="P-loop containing nucleoside triphosphate hydrolases"/>
    <property type="match status" value="1"/>
</dbReference>
<dbReference type="Pfam" id="PF00005">
    <property type="entry name" value="ABC_tran"/>
    <property type="match status" value="1"/>
</dbReference>
<dbReference type="GO" id="GO:0005524">
    <property type="term" value="F:ATP binding"/>
    <property type="evidence" value="ECO:0007669"/>
    <property type="project" value="UniProtKB-KW"/>
</dbReference>
<dbReference type="SMART" id="SM00382">
    <property type="entry name" value="AAA"/>
    <property type="match status" value="1"/>
</dbReference>
<dbReference type="Proteomes" id="UP000028569">
    <property type="component" value="Chromosome"/>
</dbReference>
<dbReference type="InterPro" id="IPR027417">
    <property type="entry name" value="P-loop_NTPase"/>
</dbReference>
<keyword evidence="6" id="KW-1185">Reference proteome</keyword>
<dbReference type="PROSITE" id="PS50893">
    <property type="entry name" value="ABC_TRANSPORTER_2"/>
    <property type="match status" value="1"/>
</dbReference>
<keyword evidence="5" id="KW-0378">Hydrolase</keyword>
<dbReference type="GO" id="GO:0022857">
    <property type="term" value="F:transmembrane transporter activity"/>
    <property type="evidence" value="ECO:0007669"/>
    <property type="project" value="TreeGrafter"/>
</dbReference>
<evidence type="ECO:0000256" key="3">
    <source>
        <dbReference type="ARBA" id="ARBA00022840"/>
    </source>
</evidence>
<dbReference type="GO" id="GO:0005886">
    <property type="term" value="C:plasma membrane"/>
    <property type="evidence" value="ECO:0007669"/>
    <property type="project" value="TreeGrafter"/>
</dbReference>
<dbReference type="CDD" id="cd03255">
    <property type="entry name" value="ABC_MJ0796_LolCDE_FtsE"/>
    <property type="match status" value="1"/>
</dbReference>
<dbReference type="InterPro" id="IPR003439">
    <property type="entry name" value="ABC_transporter-like_ATP-bd"/>
</dbReference>
<dbReference type="InterPro" id="IPR015854">
    <property type="entry name" value="ABC_transpr_LolD-like"/>
</dbReference>
<dbReference type="InterPro" id="IPR017871">
    <property type="entry name" value="ABC_transporter-like_CS"/>
</dbReference>
<name>A0A087VW01_9BIFI</name>
<protein>
    <submittedName>
        <fullName evidence="5">ABC transporter ATP-binding protein</fullName>
        <ecNumber evidence="5">3.6.3.28</ecNumber>
    </submittedName>
</protein>
<dbReference type="InterPro" id="IPR017911">
    <property type="entry name" value="MacB-like_ATP-bd"/>
</dbReference>
<sequence>MDETPLTLDSVSFHYASGGLGINDVSLACGTGSWTALMGPSGAGKSTFLYCASGLLPIESGVVSIAGRNLSGMRESDLTRMRRDHIGFVFQDYNLVDAFTCLQNVMLTALFGGPSIKKENALRALSLVGLGDFADSYPADISGGQRQRVAIARALASQPDIIFADEPTGALDSRSASLVLDSFEAVVEQGRTVLMVTHDPNVAARAHRVVFLKDGHVDSICEGYDAERLAMHLADMASTTAGRQVQ</sequence>
<reference evidence="5 6" key="1">
    <citation type="journal article" date="2014" name="Appl. Environ. Microbiol.">
        <title>Genomic encyclopedia of type strains of the genus Bifidobacterium.</title>
        <authorList>
            <person name="Milani C."/>
            <person name="Lugli G.A."/>
            <person name="Duranti S."/>
            <person name="Turroni F."/>
            <person name="Bottacini F."/>
            <person name="Mangifesta M."/>
            <person name="Sanchez B."/>
            <person name="Viappiani A."/>
            <person name="Mancabelli L."/>
            <person name="Taminiau B."/>
            <person name="Delcenserie V."/>
            <person name="Barrangou R."/>
            <person name="Margolles A."/>
            <person name="van Sinderen D."/>
            <person name="Ventura M."/>
        </authorList>
    </citation>
    <scope>NUCLEOTIDE SEQUENCE [LARGE SCALE GENOMIC DNA]</scope>
    <source>
        <strain evidence="5 6">LMG 11587</strain>
    </source>
</reference>
<dbReference type="PANTHER" id="PTHR24220:SF685">
    <property type="entry name" value="ABC TRANSPORTER RELATED"/>
    <property type="match status" value="1"/>
</dbReference>
<keyword evidence="2" id="KW-0547">Nucleotide-binding</keyword>
<dbReference type="EC" id="3.6.3.28" evidence="5"/>
<evidence type="ECO:0000256" key="2">
    <source>
        <dbReference type="ARBA" id="ARBA00022741"/>
    </source>
</evidence>
<dbReference type="Gene3D" id="3.40.50.300">
    <property type="entry name" value="P-loop containing nucleotide triphosphate hydrolases"/>
    <property type="match status" value="1"/>
</dbReference>
<dbReference type="EMBL" id="CP006018">
    <property type="protein sequence ID" value="AIC92552.1"/>
    <property type="molecule type" value="Genomic_DNA"/>
</dbReference>
<evidence type="ECO:0000256" key="1">
    <source>
        <dbReference type="ARBA" id="ARBA00022448"/>
    </source>
</evidence>
<keyword evidence="1" id="KW-0813">Transport</keyword>
<proteinExistence type="predicted"/>
<accession>A0A087VW01</accession>
<organism evidence="5 6">
    <name type="scientific">Bifidobacterium [indicum] DSM 20214 = LMG 11587</name>
    <dbReference type="NCBI Taxonomy" id="1341694"/>
    <lineage>
        <taxon>Bacteria</taxon>
        <taxon>Bacillati</taxon>
        <taxon>Actinomycetota</taxon>
        <taxon>Actinomycetes</taxon>
        <taxon>Bifidobacteriales</taxon>
        <taxon>Bifidobacteriaceae</taxon>
        <taxon>Bifidobacterium</taxon>
    </lineage>
</organism>
<feature type="domain" description="ABC transporter" evidence="4">
    <location>
        <begin position="6"/>
        <end position="239"/>
    </location>
</feature>
<dbReference type="KEGG" id="bii:BINDI_1298"/>
<dbReference type="HOGENOM" id="CLU_000604_1_22_11"/>
<dbReference type="InterPro" id="IPR003593">
    <property type="entry name" value="AAA+_ATPase"/>
</dbReference>
<dbReference type="OrthoDB" id="9802264at2"/>
<dbReference type="RefSeq" id="WP_033491106.1">
    <property type="nucleotide sequence ID" value="NZ_CP006018.1"/>
</dbReference>
<evidence type="ECO:0000313" key="5">
    <source>
        <dbReference type="EMBL" id="AIC92552.1"/>
    </source>
</evidence>
<evidence type="ECO:0000259" key="4">
    <source>
        <dbReference type="PROSITE" id="PS50893"/>
    </source>
</evidence>
<dbReference type="PANTHER" id="PTHR24220">
    <property type="entry name" value="IMPORT ATP-BINDING PROTEIN"/>
    <property type="match status" value="1"/>
</dbReference>
<keyword evidence="3 5" id="KW-0067">ATP-binding</keyword>